<sequence length="457" mass="49189">MTIESDLGPKLPVIGKRARERFAYDMRSVGELSDDGRVVPIEGGHYNSTRAGMLREWQRHFEDLESQVTTICAKLRGFFPYDTLSLRLTAGLLSSTANAGPRSSIQVNTGTASITGRLNYASVNYLQKVDALVHEGLWRGDAAEAFQREYVYALGQANALHTGYSWALAVIVQMFHEGLVSLGKDLNNIVDACIGRLPSGSTWQGEGASNLSYASLAAGAMSLIPFPPLAIPAGIVSLGAGIAGTWLGLNTPDAGPNHQPWPIEGDSAIEILAATHRAINGVDEAMNQIDSRISQVIDGYLDNPDGFADPDLEVQNPSLPTWTSKIESGQPGPIDQNPLLVPVRDLYHAGYTVLPGFAQETEAAAGICGTARLDSNLGELYPRSVGNYEAARARLERILSETSDTAYAVGAKLVTMVDNFEMTDAENAELIRQTAELTVPVPRSESTQDPDPVYRAF</sequence>
<keyword evidence="2" id="KW-1185">Reference proteome</keyword>
<gene>
    <name evidence="1" type="ORF">BC793_12026</name>
</gene>
<evidence type="ECO:0000313" key="1">
    <source>
        <dbReference type="EMBL" id="PWK40087.1"/>
    </source>
</evidence>
<dbReference type="EMBL" id="QGGR01000020">
    <property type="protein sequence ID" value="PWK40087.1"/>
    <property type="molecule type" value="Genomic_DNA"/>
</dbReference>
<proteinExistence type="predicted"/>
<dbReference type="AlphaFoldDB" id="A0A316F5V1"/>
<comment type="caution">
    <text evidence="1">The sequence shown here is derived from an EMBL/GenBank/DDBJ whole genome shotgun (WGS) entry which is preliminary data.</text>
</comment>
<accession>A0A316F5V1</accession>
<protein>
    <submittedName>
        <fullName evidence="1">Uncharacterized protein</fullName>
    </submittedName>
</protein>
<reference evidence="1 2" key="1">
    <citation type="submission" date="2018-05" db="EMBL/GenBank/DDBJ databases">
        <title>Genomic Encyclopedia of Archaeal and Bacterial Type Strains, Phase II (KMG-II): from individual species to whole genera.</title>
        <authorList>
            <person name="Goeker M."/>
        </authorList>
    </citation>
    <scope>NUCLEOTIDE SEQUENCE [LARGE SCALE GENOMIC DNA]</scope>
    <source>
        <strain evidence="1 2">DSM 45184</strain>
    </source>
</reference>
<organism evidence="1 2">
    <name type="scientific">Actinoplanes xinjiangensis</name>
    <dbReference type="NCBI Taxonomy" id="512350"/>
    <lineage>
        <taxon>Bacteria</taxon>
        <taxon>Bacillati</taxon>
        <taxon>Actinomycetota</taxon>
        <taxon>Actinomycetes</taxon>
        <taxon>Micromonosporales</taxon>
        <taxon>Micromonosporaceae</taxon>
        <taxon>Actinoplanes</taxon>
    </lineage>
</organism>
<dbReference type="Proteomes" id="UP000245697">
    <property type="component" value="Unassembled WGS sequence"/>
</dbReference>
<evidence type="ECO:0000313" key="2">
    <source>
        <dbReference type="Proteomes" id="UP000245697"/>
    </source>
</evidence>
<name>A0A316F5V1_9ACTN</name>